<feature type="region of interest" description="Disordered" evidence="1">
    <location>
        <begin position="481"/>
        <end position="500"/>
    </location>
</feature>
<dbReference type="Pfam" id="PF09331">
    <property type="entry name" value="DUF1985"/>
    <property type="match status" value="1"/>
</dbReference>
<reference evidence="4 5" key="1">
    <citation type="submission" date="2024-04" db="EMBL/GenBank/DDBJ databases">
        <title>Genome assembly C_amara_ONT_v2.</title>
        <authorList>
            <person name="Yant L."/>
            <person name="Moore C."/>
            <person name="Slenker M."/>
        </authorList>
    </citation>
    <scope>NUCLEOTIDE SEQUENCE [LARGE SCALE GENOMIC DNA]</scope>
    <source>
        <tissue evidence="4">Leaf</tissue>
    </source>
</reference>
<evidence type="ECO:0000259" key="3">
    <source>
        <dbReference type="Pfam" id="PF09331"/>
    </source>
</evidence>
<evidence type="ECO:0000313" key="4">
    <source>
        <dbReference type="EMBL" id="KAL1194434.1"/>
    </source>
</evidence>
<dbReference type="PANTHER" id="PTHR48449">
    <property type="entry name" value="DUF1985 DOMAIN-CONTAINING PROTEIN"/>
    <property type="match status" value="1"/>
</dbReference>
<dbReference type="InterPro" id="IPR015410">
    <property type="entry name" value="DUF1985"/>
</dbReference>
<proteinExistence type="predicted"/>
<evidence type="ECO:0000313" key="5">
    <source>
        <dbReference type="Proteomes" id="UP001558713"/>
    </source>
</evidence>
<feature type="compositionally biased region" description="Basic residues" evidence="1">
    <location>
        <begin position="614"/>
        <end position="631"/>
    </location>
</feature>
<feature type="compositionally biased region" description="Acidic residues" evidence="1">
    <location>
        <begin position="521"/>
        <end position="543"/>
    </location>
</feature>
<dbReference type="Proteomes" id="UP001558713">
    <property type="component" value="Unassembled WGS sequence"/>
</dbReference>
<organism evidence="4 5">
    <name type="scientific">Cardamine amara subsp. amara</name>
    <dbReference type="NCBI Taxonomy" id="228776"/>
    <lineage>
        <taxon>Eukaryota</taxon>
        <taxon>Viridiplantae</taxon>
        <taxon>Streptophyta</taxon>
        <taxon>Embryophyta</taxon>
        <taxon>Tracheophyta</taxon>
        <taxon>Spermatophyta</taxon>
        <taxon>Magnoliopsida</taxon>
        <taxon>eudicotyledons</taxon>
        <taxon>Gunneridae</taxon>
        <taxon>Pentapetalae</taxon>
        <taxon>rosids</taxon>
        <taxon>malvids</taxon>
        <taxon>Brassicales</taxon>
        <taxon>Brassicaceae</taxon>
        <taxon>Cardamineae</taxon>
        <taxon>Cardamine</taxon>
    </lineage>
</organism>
<dbReference type="PANTHER" id="PTHR48449:SF1">
    <property type="entry name" value="DUF1985 DOMAIN-CONTAINING PROTEIN"/>
    <property type="match status" value="1"/>
</dbReference>
<accession>A0ABD0ZID8</accession>
<feature type="region of interest" description="Disordered" evidence="1">
    <location>
        <begin position="515"/>
        <end position="664"/>
    </location>
</feature>
<dbReference type="EMBL" id="JBANAX010000752">
    <property type="protein sequence ID" value="KAL1194434.1"/>
    <property type="molecule type" value="Genomic_DNA"/>
</dbReference>
<feature type="domain" description="DUF1985" evidence="3">
    <location>
        <begin position="134"/>
        <end position="267"/>
    </location>
</feature>
<evidence type="ECO:0000256" key="1">
    <source>
        <dbReference type="SAM" id="MobiDB-lite"/>
    </source>
</evidence>
<feature type="compositionally biased region" description="Polar residues" evidence="1">
    <location>
        <begin position="646"/>
        <end position="657"/>
    </location>
</feature>
<feature type="region of interest" description="Disordered" evidence="1">
    <location>
        <begin position="1"/>
        <end position="70"/>
    </location>
</feature>
<feature type="compositionally biased region" description="Acidic residues" evidence="1">
    <location>
        <begin position="563"/>
        <end position="572"/>
    </location>
</feature>
<feature type="domain" description="DUF287" evidence="2">
    <location>
        <begin position="353"/>
        <end position="407"/>
    </location>
</feature>
<feature type="compositionally biased region" description="Basic and acidic residues" evidence="1">
    <location>
        <begin position="24"/>
        <end position="36"/>
    </location>
</feature>
<dbReference type="Pfam" id="PF03384">
    <property type="entry name" value="DUF287"/>
    <property type="match status" value="1"/>
</dbReference>
<keyword evidence="5" id="KW-1185">Reference proteome</keyword>
<feature type="compositionally biased region" description="Basic and acidic residues" evidence="1">
    <location>
        <begin position="546"/>
        <end position="562"/>
    </location>
</feature>
<dbReference type="AlphaFoldDB" id="A0ABD0ZID8"/>
<name>A0ABD0ZID8_CARAN</name>
<comment type="caution">
    <text evidence="4">The sequence shown here is derived from an EMBL/GenBank/DDBJ whole genome shotgun (WGS) entry which is preliminary data.</text>
</comment>
<dbReference type="InterPro" id="IPR005048">
    <property type="entry name" value="DUF287"/>
</dbReference>
<evidence type="ECO:0000259" key="2">
    <source>
        <dbReference type="Pfam" id="PF03384"/>
    </source>
</evidence>
<protein>
    <recommendedName>
        <fullName evidence="6">DUF1985 domain-containing protein</fullName>
    </recommendedName>
</protein>
<sequence>MAPPMKNASNYRAGVIETDEESEQDKSTSLHTKDTQEDSEPLNQSSSDEHTASTAEETEESQPLPPQKFYFSHTNFHEAPSITARCDPGKTVEYLQKLLSKQERRWFSSNPQFKHIWHMYMEPNRKLMGMWVLLLRTACTKKKKVAWFVVNGCPIRYSLREHGLICGLDCHEYPPEYKKEKLGSYDFVTRIFGKKRVEVAEVKKKLDSMKGPEDGDRLQVAVLYFLSKIIRGTKKVVGGSIDKFILQIVNDLEDCKSFPWGRMSFDDSLEAIEDLVHNSGGKVKSYMTFPCFIIPLETLIFECIPDLCRRYRDDVKDAKESCPRMCRKRFKASGMKGYPLENVNEALGTIKNIKSCLQPENQDESQLMLRLLDRIPDDETDNVDMIVDNINKVVESGKKQIWWENLFKLDVAGRGIVKEVVEQEEQQNVHKLGAAEAEHQQQQSDQGGFKALAEMMDAGFKGMRQMFEGLEKRMTVLEGRSGLGGRDDMTGCDENPVVADDGEKEKGYEVVAGENERENENEVVVEDEEREAAGDEEIVEENEVVAGDKEREAAGDKEREAAGDEEMEEENEVVAGENMERAMVLYTRVPFTEDEGEGSRKRKFAEEDEEEGPKKKKAYPRKKKDVPRKKKDVLIETRSSPRKRTTNPSQFCKTPWTQGKKKKT</sequence>
<evidence type="ECO:0008006" key="6">
    <source>
        <dbReference type="Google" id="ProtNLM"/>
    </source>
</evidence>
<gene>
    <name evidence="4" type="ORF">V5N11_010346</name>
</gene>